<gene>
    <name evidence="2" type="ORF">TCNE_LOCUS16149</name>
</gene>
<dbReference type="AlphaFoldDB" id="A0A183V5X9"/>
<accession>A0A183V5X9</accession>
<protein>
    <submittedName>
        <fullName evidence="4">Secreted protein</fullName>
    </submittedName>
</protein>
<dbReference type="WBParaSite" id="TCNE_0001615001-mRNA-1">
    <property type="protein sequence ID" value="TCNE_0001615001-mRNA-1"/>
    <property type="gene ID" value="TCNE_0001615001"/>
</dbReference>
<proteinExistence type="predicted"/>
<evidence type="ECO:0000313" key="4">
    <source>
        <dbReference type="WBParaSite" id="TCNE_0001615001-mRNA-1"/>
    </source>
</evidence>
<evidence type="ECO:0000313" key="2">
    <source>
        <dbReference type="EMBL" id="VDM47470.1"/>
    </source>
</evidence>
<reference evidence="2 3" key="2">
    <citation type="submission" date="2018-11" db="EMBL/GenBank/DDBJ databases">
        <authorList>
            <consortium name="Pathogen Informatics"/>
        </authorList>
    </citation>
    <scope>NUCLEOTIDE SEQUENCE [LARGE SCALE GENOMIC DNA]</scope>
</reference>
<evidence type="ECO:0000256" key="1">
    <source>
        <dbReference type="SAM" id="SignalP"/>
    </source>
</evidence>
<feature type="signal peptide" evidence="1">
    <location>
        <begin position="1"/>
        <end position="18"/>
    </location>
</feature>
<keyword evidence="3" id="KW-1185">Reference proteome</keyword>
<name>A0A183V5X9_TOXCA</name>
<keyword evidence="1" id="KW-0732">Signal</keyword>
<sequence length="82" mass="8866">MKMTTLLLAPTVTCLTSARMELTISKRRTEKWARYAISEKTDLHGSHAAASAGRRSEGVRIPCGGRCADKGGWEVQEDTASG</sequence>
<organism evidence="3 4">
    <name type="scientific">Toxocara canis</name>
    <name type="common">Canine roundworm</name>
    <dbReference type="NCBI Taxonomy" id="6265"/>
    <lineage>
        <taxon>Eukaryota</taxon>
        <taxon>Metazoa</taxon>
        <taxon>Ecdysozoa</taxon>
        <taxon>Nematoda</taxon>
        <taxon>Chromadorea</taxon>
        <taxon>Rhabditida</taxon>
        <taxon>Spirurina</taxon>
        <taxon>Ascaridomorpha</taxon>
        <taxon>Ascaridoidea</taxon>
        <taxon>Toxocaridae</taxon>
        <taxon>Toxocara</taxon>
    </lineage>
</organism>
<dbReference type="Proteomes" id="UP000050794">
    <property type="component" value="Unassembled WGS sequence"/>
</dbReference>
<feature type="chain" id="PRO_5044553629" evidence="1">
    <location>
        <begin position="19"/>
        <end position="82"/>
    </location>
</feature>
<evidence type="ECO:0000313" key="3">
    <source>
        <dbReference type="Proteomes" id="UP000050794"/>
    </source>
</evidence>
<reference evidence="4" key="1">
    <citation type="submission" date="2016-06" db="UniProtKB">
        <authorList>
            <consortium name="WormBaseParasite"/>
        </authorList>
    </citation>
    <scope>IDENTIFICATION</scope>
</reference>
<dbReference type="EMBL" id="UYWY01023362">
    <property type="protein sequence ID" value="VDM47470.1"/>
    <property type="molecule type" value="Genomic_DNA"/>
</dbReference>